<organism evidence="2 3">
    <name type="scientific">Enterobacter genomosp. O</name>
    <dbReference type="NCBI Taxonomy" id="2364150"/>
    <lineage>
        <taxon>Bacteria</taxon>
        <taxon>Pseudomonadati</taxon>
        <taxon>Pseudomonadota</taxon>
        <taxon>Gammaproteobacteria</taxon>
        <taxon>Enterobacterales</taxon>
        <taxon>Enterobacteriaceae</taxon>
        <taxon>Enterobacter</taxon>
        <taxon>Enterobacter cloacae complex</taxon>
        <taxon>Enterobacter cloacae complex clade O</taxon>
    </lineage>
</organism>
<keyword evidence="2" id="KW-0575">Peroxidase</keyword>
<protein>
    <submittedName>
        <fullName evidence="2">Alkylhydroperoxidase</fullName>
    </submittedName>
</protein>
<dbReference type="PANTHER" id="PTHR34846:SF10">
    <property type="entry name" value="CYTOPLASMIC PROTEIN"/>
    <property type="match status" value="1"/>
</dbReference>
<reference evidence="3" key="1">
    <citation type="submission" date="2016-01" db="EMBL/GenBank/DDBJ databases">
        <title>WGS of SAMN04407783.</title>
        <authorList>
            <person name="Adams M."/>
            <person name="Sutton G."/>
            <person name="Nelson K."/>
            <person name="Thaden J."/>
            <person name="Fowler V."/>
            <person name="Mccorrison J."/>
            <person name="Sanka R."/>
            <person name="Brinkac L."/>
            <person name="Nierman W."/>
        </authorList>
    </citation>
    <scope>NUCLEOTIDE SEQUENCE [LARGE SCALE GENOMIC DNA]</scope>
    <source>
        <strain evidence="3">GN04363</strain>
    </source>
</reference>
<dbReference type="Pfam" id="PF02627">
    <property type="entry name" value="CMD"/>
    <property type="match status" value="1"/>
</dbReference>
<name>A0A0X4ET13_9ENTR</name>
<dbReference type="Gene3D" id="1.20.1290.10">
    <property type="entry name" value="AhpD-like"/>
    <property type="match status" value="1"/>
</dbReference>
<dbReference type="AlphaFoldDB" id="A0A0X4ET13"/>
<comment type="caution">
    <text evidence="2">The sequence shown here is derived from an EMBL/GenBank/DDBJ whole genome shotgun (WGS) entry which is preliminary data.</text>
</comment>
<dbReference type="OrthoDB" id="9801997at2"/>
<evidence type="ECO:0000313" key="2">
    <source>
        <dbReference type="EMBL" id="KUQ84829.1"/>
    </source>
</evidence>
<evidence type="ECO:0000259" key="1">
    <source>
        <dbReference type="Pfam" id="PF02627"/>
    </source>
</evidence>
<feature type="domain" description="Carboxymuconolactone decarboxylase-like" evidence="1">
    <location>
        <begin position="16"/>
        <end position="94"/>
    </location>
</feature>
<dbReference type="PANTHER" id="PTHR34846">
    <property type="entry name" value="4-CARBOXYMUCONOLACTONE DECARBOXYLASE FAMILY PROTEIN (AFU_ORTHOLOGUE AFUA_6G11590)"/>
    <property type="match status" value="1"/>
</dbReference>
<dbReference type="InterPro" id="IPR004675">
    <property type="entry name" value="AhpD_core"/>
</dbReference>
<dbReference type="InterPro" id="IPR029032">
    <property type="entry name" value="AhpD-like"/>
</dbReference>
<accession>A0A0X4ET13</accession>
<gene>
    <name evidence="2" type="ORF">AWI28_15185</name>
</gene>
<sequence length="151" mass="16294">MTQRLDYYAATPAGTKALGGVYGHILQCGLPKQLVDLVYLRVSQINGCAFCIDMHSRDLIKEGLSVDKLVLVSVWREAGALFDETERAALAWAESVTLVAQTGVPDEEYEAAAAIFDKKQLADLTVAIGLINAYNRLAISFRATPAAVPHG</sequence>
<dbReference type="RefSeq" id="WP_046889127.1">
    <property type="nucleotide sequence ID" value="NZ_LRCR01000010.1"/>
</dbReference>
<keyword evidence="2" id="KW-0560">Oxidoreductase</keyword>
<dbReference type="GO" id="GO:0051920">
    <property type="term" value="F:peroxiredoxin activity"/>
    <property type="evidence" value="ECO:0007669"/>
    <property type="project" value="InterPro"/>
</dbReference>
<proteinExistence type="predicted"/>
<evidence type="ECO:0000313" key="3">
    <source>
        <dbReference type="Proteomes" id="UP000064715"/>
    </source>
</evidence>
<keyword evidence="3" id="KW-1185">Reference proteome</keyword>
<dbReference type="EMBL" id="LRCR01000010">
    <property type="protein sequence ID" value="KUQ84829.1"/>
    <property type="molecule type" value="Genomic_DNA"/>
</dbReference>
<dbReference type="SUPFAM" id="SSF69118">
    <property type="entry name" value="AhpD-like"/>
    <property type="match status" value="1"/>
</dbReference>
<dbReference type="Proteomes" id="UP000064715">
    <property type="component" value="Unassembled WGS sequence"/>
</dbReference>
<dbReference type="InterPro" id="IPR003779">
    <property type="entry name" value="CMD-like"/>
</dbReference>
<dbReference type="NCBIfam" id="TIGR00778">
    <property type="entry name" value="ahpD_dom"/>
    <property type="match status" value="1"/>
</dbReference>